<accession>A0A7Y9IET3</accession>
<evidence type="ECO:0000256" key="1">
    <source>
        <dbReference type="ARBA" id="ARBA00005801"/>
    </source>
</evidence>
<dbReference type="EC" id="2.1.1.-" evidence="5"/>
<dbReference type="RefSeq" id="WP_179757491.1">
    <property type="nucleotide sequence ID" value="NZ_JACCBU010000001.1"/>
</dbReference>
<feature type="transmembrane region" description="Helical" evidence="3">
    <location>
        <begin position="64"/>
        <end position="84"/>
    </location>
</feature>
<comment type="similarity">
    <text evidence="1 2">Belongs to the peptidase A24 family.</text>
</comment>
<dbReference type="PANTHER" id="PTHR30487:SF0">
    <property type="entry name" value="PREPILIN LEADER PEPTIDASE_N-METHYLTRANSFERASE-RELATED"/>
    <property type="match status" value="1"/>
</dbReference>
<dbReference type="InterPro" id="IPR000045">
    <property type="entry name" value="Prepilin_IV_endopep_pep"/>
</dbReference>
<keyword evidence="6" id="KW-1185">Reference proteome</keyword>
<dbReference type="Proteomes" id="UP000569914">
    <property type="component" value="Unassembled WGS sequence"/>
</dbReference>
<sequence>MDLWSALAVALVLSVAAALWLRRRGYRYPDDEVRRTLNPWLLPVVAVAGVLLASLLWRHPLAVTITYTVALVWALVLALIDLEVRRLPDLLTLPGYPVFAAGLITCSALAGSWRNLAIAGIAAAVALVVFLLLALFSPGGDGLGFGDVKLAGVLGGLLGWLGPTTAMLGLLTGFVLGGIVAVILIVSRRADRRSHLSFGPAMIVGAYLWAILPPV</sequence>
<dbReference type="GO" id="GO:0032259">
    <property type="term" value="P:methylation"/>
    <property type="evidence" value="ECO:0007669"/>
    <property type="project" value="UniProtKB-KW"/>
</dbReference>
<keyword evidence="5" id="KW-0378">Hydrolase</keyword>
<dbReference type="GO" id="GO:0004190">
    <property type="term" value="F:aspartic-type endopeptidase activity"/>
    <property type="evidence" value="ECO:0007669"/>
    <property type="project" value="UniProtKB-EC"/>
</dbReference>
<reference evidence="5 6" key="1">
    <citation type="submission" date="2020-07" db="EMBL/GenBank/DDBJ databases">
        <title>Sequencing the genomes of 1000 actinobacteria strains.</title>
        <authorList>
            <person name="Klenk H.-P."/>
        </authorList>
    </citation>
    <scope>NUCLEOTIDE SEQUENCE [LARGE SCALE GENOMIC DNA]</scope>
    <source>
        <strain evidence="5 6">DSM 22083</strain>
    </source>
</reference>
<organism evidence="5 6">
    <name type="scientific">Microlunatus parietis</name>
    <dbReference type="NCBI Taxonomy" id="682979"/>
    <lineage>
        <taxon>Bacteria</taxon>
        <taxon>Bacillati</taxon>
        <taxon>Actinomycetota</taxon>
        <taxon>Actinomycetes</taxon>
        <taxon>Propionibacteriales</taxon>
        <taxon>Propionibacteriaceae</taxon>
        <taxon>Microlunatus</taxon>
    </lineage>
</organism>
<dbReference type="GO" id="GO:0005886">
    <property type="term" value="C:plasma membrane"/>
    <property type="evidence" value="ECO:0007669"/>
    <property type="project" value="TreeGrafter"/>
</dbReference>
<keyword evidence="3" id="KW-1133">Transmembrane helix</keyword>
<keyword evidence="3" id="KW-0472">Membrane</keyword>
<dbReference type="InterPro" id="IPR014032">
    <property type="entry name" value="Peptidase_A24A_bac"/>
</dbReference>
<evidence type="ECO:0000313" key="6">
    <source>
        <dbReference type="Proteomes" id="UP000569914"/>
    </source>
</evidence>
<dbReference type="AlphaFoldDB" id="A0A7Y9IET3"/>
<dbReference type="GO" id="GO:0006465">
    <property type="term" value="P:signal peptide processing"/>
    <property type="evidence" value="ECO:0007669"/>
    <property type="project" value="TreeGrafter"/>
</dbReference>
<keyword evidence="5" id="KW-0808">Transferase</keyword>
<keyword evidence="5" id="KW-0489">Methyltransferase</keyword>
<dbReference type="Pfam" id="PF01478">
    <property type="entry name" value="Peptidase_A24"/>
    <property type="match status" value="1"/>
</dbReference>
<comment type="caution">
    <text evidence="5">The sequence shown here is derived from an EMBL/GenBank/DDBJ whole genome shotgun (WGS) entry which is preliminary data.</text>
</comment>
<dbReference type="InterPro" id="IPR050882">
    <property type="entry name" value="Prepilin_peptidase/N-MTase"/>
</dbReference>
<evidence type="ECO:0000256" key="2">
    <source>
        <dbReference type="RuleBase" id="RU003793"/>
    </source>
</evidence>
<evidence type="ECO:0000259" key="4">
    <source>
        <dbReference type="Pfam" id="PF01478"/>
    </source>
</evidence>
<proteinExistence type="inferred from homology"/>
<feature type="transmembrane region" description="Helical" evidence="3">
    <location>
        <begin position="116"/>
        <end position="137"/>
    </location>
</feature>
<name>A0A7Y9IET3_9ACTN</name>
<gene>
    <name evidence="5" type="ORF">BKA15_006228</name>
</gene>
<evidence type="ECO:0000313" key="5">
    <source>
        <dbReference type="EMBL" id="NYE74899.1"/>
    </source>
</evidence>
<feature type="transmembrane region" description="Helical" evidence="3">
    <location>
        <begin position="157"/>
        <end position="184"/>
    </location>
</feature>
<keyword evidence="3" id="KW-0812">Transmembrane</keyword>
<dbReference type="GO" id="GO:0008168">
    <property type="term" value="F:methyltransferase activity"/>
    <property type="evidence" value="ECO:0007669"/>
    <property type="project" value="UniProtKB-KW"/>
</dbReference>
<protein>
    <submittedName>
        <fullName evidence="5">Leader peptidase (Prepilin peptidase)/N-methyltransferase</fullName>
        <ecNumber evidence="5">2.1.1.-</ecNumber>
        <ecNumber evidence="5">3.4.23.43</ecNumber>
    </submittedName>
</protein>
<dbReference type="EC" id="3.4.23.43" evidence="5"/>
<dbReference type="PANTHER" id="PTHR30487">
    <property type="entry name" value="TYPE 4 PREPILIN-LIKE PROTEINS LEADER PEPTIDE-PROCESSING ENZYME"/>
    <property type="match status" value="1"/>
</dbReference>
<dbReference type="PRINTS" id="PR00864">
    <property type="entry name" value="PREPILNPTASE"/>
</dbReference>
<feature type="transmembrane region" description="Helical" evidence="3">
    <location>
        <begin position="196"/>
        <end position="212"/>
    </location>
</feature>
<evidence type="ECO:0000256" key="3">
    <source>
        <dbReference type="SAM" id="Phobius"/>
    </source>
</evidence>
<feature type="domain" description="Prepilin type IV endopeptidase peptidase" evidence="4">
    <location>
        <begin position="69"/>
        <end position="181"/>
    </location>
</feature>
<dbReference type="EMBL" id="JACCBU010000001">
    <property type="protein sequence ID" value="NYE74899.1"/>
    <property type="molecule type" value="Genomic_DNA"/>
</dbReference>
<feature type="transmembrane region" description="Helical" evidence="3">
    <location>
        <begin position="37"/>
        <end position="57"/>
    </location>
</feature>
<dbReference type="Gene3D" id="1.20.120.1220">
    <property type="match status" value="1"/>
</dbReference>